<dbReference type="EMBL" id="JAVRJZ010000014">
    <property type="protein sequence ID" value="KAK2713276.1"/>
    <property type="molecule type" value="Genomic_DNA"/>
</dbReference>
<organism evidence="2 3">
    <name type="scientific">Artemia franciscana</name>
    <name type="common">Brine shrimp</name>
    <name type="synonym">Artemia sanfranciscana</name>
    <dbReference type="NCBI Taxonomy" id="6661"/>
    <lineage>
        <taxon>Eukaryota</taxon>
        <taxon>Metazoa</taxon>
        <taxon>Ecdysozoa</taxon>
        <taxon>Arthropoda</taxon>
        <taxon>Crustacea</taxon>
        <taxon>Branchiopoda</taxon>
        <taxon>Anostraca</taxon>
        <taxon>Artemiidae</taxon>
        <taxon>Artemia</taxon>
    </lineage>
</organism>
<dbReference type="AlphaFoldDB" id="A0AA88L587"/>
<dbReference type="Proteomes" id="UP001187531">
    <property type="component" value="Unassembled WGS sequence"/>
</dbReference>
<name>A0AA88L587_ARTSF</name>
<accession>A0AA88L587</accession>
<evidence type="ECO:0000313" key="3">
    <source>
        <dbReference type="Proteomes" id="UP001187531"/>
    </source>
</evidence>
<evidence type="ECO:0000313" key="2">
    <source>
        <dbReference type="EMBL" id="KAK2713276.1"/>
    </source>
</evidence>
<comment type="caution">
    <text evidence="2">The sequence shown here is derived from an EMBL/GenBank/DDBJ whole genome shotgun (WGS) entry which is preliminary data.</text>
</comment>
<reference evidence="2" key="1">
    <citation type="submission" date="2023-07" db="EMBL/GenBank/DDBJ databases">
        <title>Chromosome-level genome assembly of Artemia franciscana.</title>
        <authorList>
            <person name="Jo E."/>
        </authorList>
    </citation>
    <scope>NUCLEOTIDE SEQUENCE</scope>
    <source>
        <tissue evidence="2">Whole body</tissue>
    </source>
</reference>
<gene>
    <name evidence="2" type="ORF">QYM36_009222</name>
</gene>
<proteinExistence type="predicted"/>
<protein>
    <submittedName>
        <fullName evidence="2">Uncharacterized protein</fullName>
    </submittedName>
</protein>
<feature type="region of interest" description="Disordered" evidence="1">
    <location>
        <begin position="1"/>
        <end position="31"/>
    </location>
</feature>
<evidence type="ECO:0000256" key="1">
    <source>
        <dbReference type="SAM" id="MobiDB-lite"/>
    </source>
</evidence>
<sequence length="146" mass="16576">MLQTRQRLPGTDIGDLPHPAAVEQSSQKKVEQKTFTAEEEKSLENYLIRASQLHYGLSTKEVRTLAFDFAKKLGKDINDWEEAKVVGKDWLLAILCCIPALFLWWSPEATSIARATAFNRAVANASLRHTSHCCTNTAFWLVMYEF</sequence>
<keyword evidence="3" id="KW-1185">Reference proteome</keyword>